<feature type="compositionally biased region" description="Acidic residues" evidence="1">
    <location>
        <begin position="52"/>
        <end position="63"/>
    </location>
</feature>
<dbReference type="Proteomes" id="UP000238823">
    <property type="component" value="Unassembled WGS sequence"/>
</dbReference>
<protein>
    <recommendedName>
        <fullName evidence="5">Dipeptide-binding ABC transporter, periplasmic substrate-binding component</fullName>
    </recommendedName>
</protein>
<feature type="region of interest" description="Disordered" evidence="1">
    <location>
        <begin position="27"/>
        <end position="94"/>
    </location>
</feature>
<dbReference type="RefSeq" id="WP_146157153.1">
    <property type="nucleotide sequence ID" value="NZ_PVNL01000001.1"/>
</dbReference>
<accession>A0A2S9YYQ6</accession>
<organism evidence="3 4">
    <name type="scientific">Enhygromyxa salina</name>
    <dbReference type="NCBI Taxonomy" id="215803"/>
    <lineage>
        <taxon>Bacteria</taxon>
        <taxon>Pseudomonadati</taxon>
        <taxon>Myxococcota</taxon>
        <taxon>Polyangia</taxon>
        <taxon>Nannocystales</taxon>
        <taxon>Nannocystaceae</taxon>
        <taxon>Enhygromyxa</taxon>
    </lineage>
</organism>
<evidence type="ECO:0000313" key="4">
    <source>
        <dbReference type="Proteomes" id="UP000238823"/>
    </source>
</evidence>
<evidence type="ECO:0008006" key="5">
    <source>
        <dbReference type="Google" id="ProtNLM"/>
    </source>
</evidence>
<reference evidence="3 4" key="1">
    <citation type="submission" date="2018-03" db="EMBL/GenBank/DDBJ databases">
        <title>Draft Genome Sequences of the Obligatory Marine Myxobacteria Enhygromyxa salina SWB007.</title>
        <authorList>
            <person name="Poehlein A."/>
            <person name="Moghaddam J.A."/>
            <person name="Harms H."/>
            <person name="Alanjari M."/>
            <person name="Koenig G.M."/>
            <person name="Daniel R."/>
            <person name="Schaeberle T.F."/>
        </authorList>
    </citation>
    <scope>NUCLEOTIDE SEQUENCE [LARGE SCALE GENOMIC DNA]</scope>
    <source>
        <strain evidence="3 4">SWB007</strain>
    </source>
</reference>
<feature type="chain" id="PRO_5015523648" description="Dipeptide-binding ABC transporter, periplasmic substrate-binding component" evidence="2">
    <location>
        <begin position="22"/>
        <end position="333"/>
    </location>
</feature>
<dbReference type="PROSITE" id="PS51257">
    <property type="entry name" value="PROKAR_LIPOPROTEIN"/>
    <property type="match status" value="1"/>
</dbReference>
<keyword evidence="2" id="KW-0732">Signal</keyword>
<name>A0A2S9YYQ6_9BACT</name>
<evidence type="ECO:0000256" key="1">
    <source>
        <dbReference type="SAM" id="MobiDB-lite"/>
    </source>
</evidence>
<gene>
    <name evidence="3" type="ORF">ENSA7_00440</name>
</gene>
<proteinExistence type="predicted"/>
<dbReference type="EMBL" id="PVNL01000001">
    <property type="protein sequence ID" value="PRQ10235.1"/>
    <property type="molecule type" value="Genomic_DNA"/>
</dbReference>
<evidence type="ECO:0000313" key="3">
    <source>
        <dbReference type="EMBL" id="PRQ10235.1"/>
    </source>
</evidence>
<sequence>MRRLELLPIVSAALAVSTACAQPNPAFNDCEPPAQCEDDESGDATLTHGDGDGDGDDDPDTGDADTGRNDTGSTAPETGDGDGDGDPNALPTCPDTVEVVIPIAQDTFLDATYADGGSNGCVIDWNYDVDMPYPPVESPCQGLDFGAVPMHWACGHNGDGSCSSTYLGQFAVNGWADQAPVVKDAYFEVTAKIENLEPALVSIYELDVDPAEYHSCGAWSAGQGYGAEPEECVTTFLHAAAPNLWTNVGAAAIDPHQKPTIAAGNAPISPEYAYHDIALPVSKALVQAWLTGEQDHPGVLLTSEAWLPTEFNLLAQGSMAPPRLVTKLCTDAP</sequence>
<dbReference type="AlphaFoldDB" id="A0A2S9YYQ6"/>
<comment type="caution">
    <text evidence="3">The sequence shown here is derived from an EMBL/GenBank/DDBJ whole genome shotgun (WGS) entry which is preliminary data.</text>
</comment>
<evidence type="ECO:0000256" key="2">
    <source>
        <dbReference type="SAM" id="SignalP"/>
    </source>
</evidence>
<feature type="signal peptide" evidence="2">
    <location>
        <begin position="1"/>
        <end position="21"/>
    </location>
</feature>